<reference evidence="1" key="1">
    <citation type="submission" date="2019-08" db="EMBL/GenBank/DDBJ databases">
        <authorList>
            <person name="Kucharzyk K."/>
            <person name="Murdoch R.W."/>
            <person name="Higgins S."/>
            <person name="Loffler F."/>
        </authorList>
    </citation>
    <scope>NUCLEOTIDE SEQUENCE</scope>
</reference>
<sequence length="387" mass="43398">MLPATARNQRTILVPRNLLQFGGDHPCNHRTHSHANLFLVCLNHLTYQVSSLDPDLIALHKYILRQIGFFNRSLHCLRLFFPLSLPLLPLLLSPNQLFHLTGNPVISFPVTLCSNLPFEGRELLPYDFCTFFVGLSLTDFLDSSFDLLVCICQHGSSLLLSLLYDPLFHLLDLRKLLLILISNALQGTVGALDLCQPLFQRLAVPCNLAKMPLHVHEIAACLDLGTLYNVFGESHLLCQFKGKRAARSACLKFEQRHYVLHVKLHTSVDNPLAATGIEFKITIMGSDDPKAPLFFDLFQQGLGNRPAGSRLCTGSELIYQHQTASTCIHNYLPHVFQVGAIGAKVILQGLLITNVYKDIVEKGEFRTFRGWNQEAALQHILQQTDSL</sequence>
<comment type="caution">
    <text evidence="1">The sequence shown here is derived from an EMBL/GenBank/DDBJ whole genome shotgun (WGS) entry which is preliminary data.</text>
</comment>
<dbReference type="EMBL" id="VSSQ01012899">
    <property type="protein sequence ID" value="MPM50289.1"/>
    <property type="molecule type" value="Genomic_DNA"/>
</dbReference>
<accession>A0A645AAN9</accession>
<protein>
    <submittedName>
        <fullName evidence="1">Uncharacterized protein</fullName>
    </submittedName>
</protein>
<proteinExistence type="predicted"/>
<organism evidence="1">
    <name type="scientific">bioreactor metagenome</name>
    <dbReference type="NCBI Taxonomy" id="1076179"/>
    <lineage>
        <taxon>unclassified sequences</taxon>
        <taxon>metagenomes</taxon>
        <taxon>ecological metagenomes</taxon>
    </lineage>
</organism>
<evidence type="ECO:0000313" key="1">
    <source>
        <dbReference type="EMBL" id="MPM50289.1"/>
    </source>
</evidence>
<dbReference type="AlphaFoldDB" id="A0A645AAN9"/>
<gene>
    <name evidence="1" type="ORF">SDC9_97028</name>
</gene>
<name>A0A645AAN9_9ZZZZ</name>